<dbReference type="Pfam" id="PF13229">
    <property type="entry name" value="Beta_helix"/>
    <property type="match status" value="1"/>
</dbReference>
<feature type="region of interest" description="Disordered" evidence="4">
    <location>
        <begin position="1"/>
        <end position="47"/>
    </location>
</feature>
<dbReference type="InterPro" id="IPR001343">
    <property type="entry name" value="Hemolysn_Ca-bd"/>
</dbReference>
<dbReference type="InterPro" id="IPR012334">
    <property type="entry name" value="Pectin_lyas_fold"/>
</dbReference>
<dbReference type="SMART" id="SM00710">
    <property type="entry name" value="PbH1"/>
    <property type="match status" value="6"/>
</dbReference>
<dbReference type="Gene3D" id="2.150.10.10">
    <property type="entry name" value="Serralysin-like metalloprotease, C-terminal"/>
    <property type="match status" value="4"/>
</dbReference>
<protein>
    <submittedName>
        <fullName evidence="6">Right-handed parallel beta-helix repeat-containing protein</fullName>
    </submittedName>
</protein>
<evidence type="ECO:0000313" key="6">
    <source>
        <dbReference type="EMBL" id="MFC6037187.1"/>
    </source>
</evidence>
<dbReference type="SUPFAM" id="SSF51126">
    <property type="entry name" value="Pectin lyase-like"/>
    <property type="match status" value="1"/>
</dbReference>
<comment type="function">
    <text evidence="1">Converts beta-D-mannuronic acid (M) to alpha-L-guluronic acid (G), producing a polymer with gel-forming capacity, required for the formation of the cyst coat.</text>
</comment>
<sequence length="990" mass="101137">MANTTERFSQSFETDSQGFLDETNGWSGVTTEVPSGTGGVVSPDGSSHSIFEQSDDAGGLTGPFTRFDSYRALSADQGFTTSVKIYLDPTAWAAGEGFDYSVAANNQSGGHLRDFIFHVTQDTSTGDMLIGASNNSNFNPVENLEAGNHAVVATADWYTFEHTFYDAGDDTLAVSLTVKNSAGITIYAEVLNDPGDSYSGDFGGNRYGWFTNIDVAGGIAVDDAKLLVEYDNAVEVREDGVIVATYATIDAAKTALDNGDFAVTSAEISTFGADDSFFYVAEGMSIQAAVDAASDGDDIQVAAGIFNESVDVNKEVAITGAGSGLTILEGTLLTDLSVPGGTPLNDFFEANHPSYAASLGVEVNADNVSISGFSITGFSVGMAINTSDGVAITDNTFIDNATGLINGTAGGFAGYAAQTITNLTVSDNTFSQGVRGIVISAHADGSFDGVVMDDNSFSALSEKGLYFEHLSNATLTGNMFDDVGNYGRISPPFGGTDGEFGQAIELNYKFLEYTNVVFADTIITNSGYSNQDGVGSIGAFGAAVNVKLRDDAPSYSGDPATFLGSVQFIGGSIDGTSTGIRIGEPGKNNLGPNVLINGVMIDNASVSDIENATDAASGGLATVIMDQGQTMLDGSASQASLDITGTNLDNDIFGGSGNDVVLGLGGPDLIEGRSGDDILYGNTGNDRLEGGDGNDSLFGGDGNDVLRGDADDDLLIGGDGDDTLTGETGNDDIRGSAGNDLMRGGDGADSLEGGSGVDLIYGDNGDDYIDGGSENDDLRGSAGNDTILGGFGRDVIRGNSGDDDIRGGAGGDTLAGGLDNDELRGASGDDAMKGEAGDDYLSAGIDDDLVKGNEGADTLIGGDGNDSLQGNPGDDLLYGQAGDDDLRGGNDNDTLDGGAGNDTLRGNSGDDVFVYTPGADDDLIIGFEGGAGVGDVIDLSVYDGIFDDFADVQAAASEVGASTVIDLGGGDSITLHNIALADLDGDDFLF</sequence>
<feature type="region of interest" description="Disordered" evidence="4">
    <location>
        <begin position="856"/>
        <end position="902"/>
    </location>
</feature>
<feature type="region of interest" description="Disordered" evidence="4">
    <location>
        <begin position="799"/>
        <end position="835"/>
    </location>
</feature>
<keyword evidence="7" id="KW-1185">Reference proteome</keyword>
<dbReference type="EMBL" id="JBHPON010000002">
    <property type="protein sequence ID" value="MFC6037187.1"/>
    <property type="molecule type" value="Genomic_DNA"/>
</dbReference>
<reference evidence="6 7" key="1">
    <citation type="submission" date="2024-09" db="EMBL/GenBank/DDBJ databases">
        <authorList>
            <person name="Zhang Z.-H."/>
        </authorList>
    </citation>
    <scope>NUCLEOTIDE SEQUENCE [LARGE SCALE GENOMIC DNA]</scope>
    <source>
        <strain evidence="6 7">HHTR114</strain>
    </source>
</reference>
<organism evidence="6 7">
    <name type="scientific">Hyphococcus aureus</name>
    <dbReference type="NCBI Taxonomy" id="2666033"/>
    <lineage>
        <taxon>Bacteria</taxon>
        <taxon>Pseudomonadati</taxon>
        <taxon>Pseudomonadota</taxon>
        <taxon>Alphaproteobacteria</taxon>
        <taxon>Parvularculales</taxon>
        <taxon>Parvularculaceae</taxon>
        <taxon>Hyphococcus</taxon>
    </lineage>
</organism>
<evidence type="ECO:0000259" key="5">
    <source>
        <dbReference type="Pfam" id="PF13229"/>
    </source>
</evidence>
<feature type="domain" description="Right handed beta helix" evidence="5">
    <location>
        <begin position="357"/>
        <end position="479"/>
    </location>
</feature>
<name>A0ABW1L2E2_9PROT</name>
<comment type="caution">
    <text evidence="6">The sequence shown here is derived from an EMBL/GenBank/DDBJ whole genome shotgun (WGS) entry which is preliminary data.</text>
</comment>
<dbReference type="InterPro" id="IPR011050">
    <property type="entry name" value="Pectin_lyase_fold/virulence"/>
</dbReference>
<evidence type="ECO:0000313" key="7">
    <source>
        <dbReference type="Proteomes" id="UP001596116"/>
    </source>
</evidence>
<feature type="compositionally biased region" description="Low complexity" evidence="4">
    <location>
        <begin position="891"/>
        <end position="902"/>
    </location>
</feature>
<dbReference type="Pfam" id="PF00353">
    <property type="entry name" value="HemolysinCabind"/>
    <property type="match status" value="7"/>
</dbReference>
<dbReference type="PRINTS" id="PR00313">
    <property type="entry name" value="CABNDNGRPT"/>
</dbReference>
<dbReference type="InterPro" id="IPR018511">
    <property type="entry name" value="Hemolysin-typ_Ca-bd_CS"/>
</dbReference>
<evidence type="ECO:0000256" key="3">
    <source>
        <dbReference type="ARBA" id="ARBA00022525"/>
    </source>
</evidence>
<comment type="subcellular location">
    <subcellularLocation>
        <location evidence="2">Secreted</location>
    </subcellularLocation>
</comment>
<dbReference type="InterPro" id="IPR050557">
    <property type="entry name" value="RTX_toxin/Mannuronan_C5-epim"/>
</dbReference>
<dbReference type="InterPro" id="IPR011049">
    <property type="entry name" value="Serralysin-like_metalloprot_C"/>
</dbReference>
<evidence type="ECO:0000256" key="2">
    <source>
        <dbReference type="ARBA" id="ARBA00004613"/>
    </source>
</evidence>
<dbReference type="Proteomes" id="UP001596116">
    <property type="component" value="Unassembled WGS sequence"/>
</dbReference>
<dbReference type="InterPro" id="IPR039448">
    <property type="entry name" value="Beta_helix"/>
</dbReference>
<accession>A0ABW1L2E2</accession>
<feature type="region of interest" description="Disordered" evidence="4">
    <location>
        <begin position="717"/>
        <end position="755"/>
    </location>
</feature>
<dbReference type="InterPro" id="IPR006626">
    <property type="entry name" value="PbH1"/>
</dbReference>
<evidence type="ECO:0000256" key="1">
    <source>
        <dbReference type="ARBA" id="ARBA00002822"/>
    </source>
</evidence>
<dbReference type="Gene3D" id="2.160.20.10">
    <property type="entry name" value="Single-stranded right-handed beta-helix, Pectin lyase-like"/>
    <property type="match status" value="1"/>
</dbReference>
<gene>
    <name evidence="6" type="ORF">ACFMB1_16645</name>
</gene>
<keyword evidence="3" id="KW-0964">Secreted</keyword>
<dbReference type="PANTHER" id="PTHR38340">
    <property type="entry name" value="S-LAYER PROTEIN"/>
    <property type="match status" value="1"/>
</dbReference>
<evidence type="ECO:0000256" key="4">
    <source>
        <dbReference type="SAM" id="MobiDB-lite"/>
    </source>
</evidence>
<dbReference type="RefSeq" id="WP_379881571.1">
    <property type="nucleotide sequence ID" value="NZ_JBHPON010000002.1"/>
</dbReference>
<dbReference type="PROSITE" id="PS00330">
    <property type="entry name" value="HEMOLYSIN_CALCIUM"/>
    <property type="match status" value="3"/>
</dbReference>
<dbReference type="PANTHER" id="PTHR38340:SF1">
    <property type="entry name" value="S-LAYER PROTEIN"/>
    <property type="match status" value="1"/>
</dbReference>
<feature type="compositionally biased region" description="Polar residues" evidence="4">
    <location>
        <begin position="24"/>
        <end position="34"/>
    </location>
</feature>
<feature type="compositionally biased region" description="Polar residues" evidence="4">
    <location>
        <begin position="1"/>
        <end position="17"/>
    </location>
</feature>
<dbReference type="SUPFAM" id="SSF51120">
    <property type="entry name" value="beta-Roll"/>
    <property type="match status" value="2"/>
</dbReference>
<proteinExistence type="predicted"/>